<dbReference type="Proteomes" id="UP000198767">
    <property type="component" value="Unassembled WGS sequence"/>
</dbReference>
<dbReference type="InterPro" id="IPR050312">
    <property type="entry name" value="IolE/XylAMocC-like"/>
</dbReference>
<dbReference type="SUPFAM" id="SSF51658">
    <property type="entry name" value="Xylose isomerase-like"/>
    <property type="match status" value="1"/>
</dbReference>
<evidence type="ECO:0000313" key="3">
    <source>
        <dbReference type="Proteomes" id="UP000198767"/>
    </source>
</evidence>
<dbReference type="AlphaFoldDB" id="A0A1G5QGR7"/>
<gene>
    <name evidence="2" type="ORF">SAMN04488118_104104</name>
</gene>
<evidence type="ECO:0000259" key="1">
    <source>
        <dbReference type="Pfam" id="PF01261"/>
    </source>
</evidence>
<dbReference type="STRING" id="1156985.SAMN04488118_104104"/>
<dbReference type="PANTHER" id="PTHR12110:SF41">
    <property type="entry name" value="INOSOSE DEHYDRATASE"/>
    <property type="match status" value="1"/>
</dbReference>
<dbReference type="PANTHER" id="PTHR12110">
    <property type="entry name" value="HYDROXYPYRUVATE ISOMERASE"/>
    <property type="match status" value="1"/>
</dbReference>
<organism evidence="2 3">
    <name type="scientific">Epibacterium ulvae</name>
    <dbReference type="NCBI Taxonomy" id="1156985"/>
    <lineage>
        <taxon>Bacteria</taxon>
        <taxon>Pseudomonadati</taxon>
        <taxon>Pseudomonadota</taxon>
        <taxon>Alphaproteobacteria</taxon>
        <taxon>Rhodobacterales</taxon>
        <taxon>Roseobacteraceae</taxon>
        <taxon>Epibacterium</taxon>
    </lineage>
</organism>
<accession>A0A1G5QGR7</accession>
<dbReference type="InterPro" id="IPR036237">
    <property type="entry name" value="Xyl_isomerase-like_sf"/>
</dbReference>
<dbReference type="EMBL" id="FMWG01000004">
    <property type="protein sequence ID" value="SCZ60521.1"/>
    <property type="molecule type" value="Genomic_DNA"/>
</dbReference>
<proteinExistence type="predicted"/>
<dbReference type="Pfam" id="PF01261">
    <property type="entry name" value="AP_endonuc_2"/>
    <property type="match status" value="1"/>
</dbReference>
<evidence type="ECO:0000313" key="2">
    <source>
        <dbReference type="EMBL" id="SCZ60521.1"/>
    </source>
</evidence>
<dbReference type="InterPro" id="IPR013022">
    <property type="entry name" value="Xyl_isomerase-like_TIM-brl"/>
</dbReference>
<keyword evidence="3" id="KW-1185">Reference proteome</keyword>
<dbReference type="OrthoDB" id="9798407at2"/>
<dbReference type="GO" id="GO:0016853">
    <property type="term" value="F:isomerase activity"/>
    <property type="evidence" value="ECO:0007669"/>
    <property type="project" value="UniProtKB-KW"/>
</dbReference>
<dbReference type="Gene3D" id="3.20.20.150">
    <property type="entry name" value="Divalent-metal-dependent TIM barrel enzymes"/>
    <property type="match status" value="1"/>
</dbReference>
<name>A0A1G5QGR7_9RHOB</name>
<keyword evidence="2" id="KW-0413">Isomerase</keyword>
<feature type="domain" description="Xylose isomerase-like TIM barrel" evidence="1">
    <location>
        <begin position="21"/>
        <end position="242"/>
    </location>
</feature>
<protein>
    <submittedName>
        <fullName evidence="2">Sugar phosphate isomerase/epimerase</fullName>
    </submittedName>
</protein>
<sequence>MSFSIQLYSLRAVPDQLALLQQLAEMGITQVEGYGGVFAEPESYRRAMDAAGITMPTAHLGVQLFEGGVESVVALTQTLGIKKAFAPYLDEAERPTTKEGYAAFAGKLVACAQALAPYGVIYGWHNHDFEFVPLADGSIPMEVMLEAEPSLHWEVDLGWLLRSGADPVLWLNRYAGQIQAFHIKDIAAEGENLDEDGWADLGAGTLDWAALIATCQRLCPDADLVLEHDNPSDPIRYAVTSAAALSSILGGDHG</sequence>
<dbReference type="RefSeq" id="WP_090217803.1">
    <property type="nucleotide sequence ID" value="NZ_CANLDO010000004.1"/>
</dbReference>
<reference evidence="2 3" key="1">
    <citation type="submission" date="2016-10" db="EMBL/GenBank/DDBJ databases">
        <authorList>
            <person name="de Groot N.N."/>
        </authorList>
    </citation>
    <scope>NUCLEOTIDE SEQUENCE [LARGE SCALE GENOMIC DNA]</scope>
    <source>
        <strain evidence="2 3">U95</strain>
    </source>
</reference>